<dbReference type="Proteomes" id="UP001597196">
    <property type="component" value="Unassembled WGS sequence"/>
</dbReference>
<proteinExistence type="predicted"/>
<evidence type="ECO:0000313" key="1">
    <source>
        <dbReference type="EMBL" id="MFD1429431.1"/>
    </source>
</evidence>
<reference evidence="2" key="1">
    <citation type="journal article" date="2019" name="Int. J. Syst. Evol. Microbiol.">
        <title>The Global Catalogue of Microorganisms (GCM) 10K type strain sequencing project: providing services to taxonomists for standard genome sequencing and annotation.</title>
        <authorList>
            <consortium name="The Broad Institute Genomics Platform"/>
            <consortium name="The Broad Institute Genome Sequencing Center for Infectious Disease"/>
            <person name="Wu L."/>
            <person name="Ma J."/>
        </authorList>
    </citation>
    <scope>NUCLEOTIDE SEQUENCE [LARGE SCALE GENOMIC DNA]</scope>
    <source>
        <strain evidence="2">CCM 8980</strain>
    </source>
</reference>
<sequence length="99" mass="11149">MRLIDVTNSYPNLVAQQLANTDTKFIKIYSLGSTTVIYTKAPTHTELLFTSETRNIKDTEIAFALEKLCSVKFKDVQVIRGDRLAEVSLPARVETQQAE</sequence>
<dbReference type="Pfam" id="PF08860">
    <property type="entry name" value="DUF1827"/>
    <property type="match status" value="1"/>
</dbReference>
<evidence type="ECO:0000313" key="2">
    <source>
        <dbReference type="Proteomes" id="UP001597196"/>
    </source>
</evidence>
<dbReference type="EMBL" id="JBHTOC010000005">
    <property type="protein sequence ID" value="MFD1429431.1"/>
    <property type="molecule type" value="Genomic_DNA"/>
</dbReference>
<dbReference type="InterPro" id="IPR014959">
    <property type="entry name" value="DUF1827"/>
</dbReference>
<dbReference type="Gene3D" id="3.40.1720.10">
    <property type="entry name" value="Streptococcus thermophilus LMG 18311 protein like"/>
    <property type="match status" value="1"/>
</dbReference>
<comment type="caution">
    <text evidence="1">The sequence shown here is derived from an EMBL/GenBank/DDBJ whole genome shotgun (WGS) entry which is preliminary data.</text>
</comment>
<dbReference type="RefSeq" id="WP_125698177.1">
    <property type="nucleotide sequence ID" value="NZ_BOLQ01000009.1"/>
</dbReference>
<dbReference type="InterPro" id="IPR038226">
    <property type="entry name" value="LMG18311-like_sf"/>
</dbReference>
<name>A0ABW4CHR3_9LACO</name>
<keyword evidence="2" id="KW-1185">Reference proteome</keyword>
<gene>
    <name evidence="1" type="ORF">ACFQ4P_04095</name>
</gene>
<accession>A0ABW4CHR3</accession>
<protein>
    <submittedName>
        <fullName evidence="1">DUF1827 family protein</fullName>
    </submittedName>
</protein>
<organism evidence="1 2">
    <name type="scientific">Lacticaseibacillus mingshuiensis</name>
    <dbReference type="NCBI Taxonomy" id="2799574"/>
    <lineage>
        <taxon>Bacteria</taxon>
        <taxon>Bacillati</taxon>
        <taxon>Bacillota</taxon>
        <taxon>Bacilli</taxon>
        <taxon>Lactobacillales</taxon>
        <taxon>Lactobacillaceae</taxon>
        <taxon>Lacticaseibacillus</taxon>
    </lineage>
</organism>